<keyword evidence="3" id="KW-1185">Reference proteome</keyword>
<comment type="caution">
    <text evidence="2">The sequence shown here is derived from an EMBL/GenBank/DDBJ whole genome shotgun (WGS) entry which is preliminary data.</text>
</comment>
<dbReference type="Pfam" id="PF15711">
    <property type="entry name" value="ILEI"/>
    <property type="match status" value="1"/>
</dbReference>
<sequence>MSENSPSVTMTPSCDDITSHQQIQHHLCSCHHHDECCSHHHPDSTSSRVYTQYIYKQSLPSHQHHSCASLYRGTCPYFHHQHGLLPQHHTDDQSVDLHLPNQLSHHRPLLLTTLLVTLFFNQLTLCWPLAEGSPVEDVYQHWLKKGDKSLRAVSSDLILRQQEIASSTISVEVMVDTLTIQVIINGKQVLRQHNKTTRTSPTRYATAHRGVHVIAVHPHRGTPTLTTYYRTWQPRATKGLVQTLTSLQPGTLLVLAAPGDWRYFFDNETNDFLEEFLGGWWVGNMCHGEMWVGVATVSGPLWGEAATTHRNYTSGPSTPLWLEVEVPRTPPVRACAWYGQPELQERAAFCEKYEGYGDWCSCHHPTTISPAHASPAPLVMKETIPIVIVTSRHQFKVLRQLQQLWNQAGGGSTPILLAVDGYQQEAQDFAKIVGLPALYHLNPATPGEKVRINEHIKFAIFQTFSYYPSVDKIIILED</sequence>
<organism evidence="2 3">
    <name type="scientific">Homarus americanus</name>
    <name type="common">American lobster</name>
    <dbReference type="NCBI Taxonomy" id="6706"/>
    <lineage>
        <taxon>Eukaryota</taxon>
        <taxon>Metazoa</taxon>
        <taxon>Ecdysozoa</taxon>
        <taxon>Arthropoda</taxon>
        <taxon>Crustacea</taxon>
        <taxon>Multicrustacea</taxon>
        <taxon>Malacostraca</taxon>
        <taxon>Eumalacostraca</taxon>
        <taxon>Eucarida</taxon>
        <taxon>Decapoda</taxon>
        <taxon>Pleocyemata</taxon>
        <taxon>Astacidea</taxon>
        <taxon>Nephropoidea</taxon>
        <taxon>Nephropidae</taxon>
        <taxon>Homarus</taxon>
    </lineage>
</organism>
<dbReference type="GO" id="GO:0016266">
    <property type="term" value="P:protein O-linked glycosylation via N-acetyl-galactosamine"/>
    <property type="evidence" value="ECO:0007669"/>
    <property type="project" value="TreeGrafter"/>
</dbReference>
<dbReference type="InterPro" id="IPR039477">
    <property type="entry name" value="ILEI/PANDER_dom"/>
</dbReference>
<name>A0A8J5ML83_HOMAM</name>
<proteinExistence type="predicted"/>
<accession>A0A8J5ML83</accession>
<evidence type="ECO:0000313" key="3">
    <source>
        <dbReference type="Proteomes" id="UP000747542"/>
    </source>
</evidence>
<evidence type="ECO:0000259" key="1">
    <source>
        <dbReference type="Pfam" id="PF15711"/>
    </source>
</evidence>
<dbReference type="GO" id="GO:0047223">
    <property type="term" value="F:beta-1,3-galactosyl-O-glycosyl-glycoprotein beta-1,3-N-acetylglucosaminyltransferase activity"/>
    <property type="evidence" value="ECO:0007669"/>
    <property type="project" value="TreeGrafter"/>
</dbReference>
<dbReference type="AlphaFoldDB" id="A0A8J5ML83"/>
<dbReference type="PANTHER" id="PTHR46396">
    <property type="entry name" value="PROTEIN O-LINKED-MANNOSE BETA-1,2-N-ACETYLGLUCOSAMINYLTRANSFERASE 1"/>
    <property type="match status" value="1"/>
</dbReference>
<dbReference type="InterPro" id="IPR052463">
    <property type="entry name" value="O-linked_mannose_GnT"/>
</dbReference>
<dbReference type="PANTHER" id="PTHR46396:SF2">
    <property type="entry name" value="ILEI_PANDER DOMAIN-CONTAINING PROTEIN"/>
    <property type="match status" value="1"/>
</dbReference>
<gene>
    <name evidence="2" type="ORF">Hamer_G016023</name>
</gene>
<evidence type="ECO:0000313" key="2">
    <source>
        <dbReference type="EMBL" id="KAG7155648.1"/>
    </source>
</evidence>
<feature type="domain" description="ILEI/PANDER" evidence="1">
    <location>
        <begin position="209"/>
        <end position="292"/>
    </location>
</feature>
<reference evidence="2" key="1">
    <citation type="journal article" date="2021" name="Sci. Adv.">
        <title>The American lobster genome reveals insights on longevity, neural, and immune adaptations.</title>
        <authorList>
            <person name="Polinski J.M."/>
            <person name="Zimin A.V."/>
            <person name="Clark K.F."/>
            <person name="Kohn A.B."/>
            <person name="Sadowski N."/>
            <person name="Timp W."/>
            <person name="Ptitsyn A."/>
            <person name="Khanna P."/>
            <person name="Romanova D.Y."/>
            <person name="Williams P."/>
            <person name="Greenwood S.J."/>
            <person name="Moroz L.L."/>
            <person name="Walt D.R."/>
            <person name="Bodnar A.G."/>
        </authorList>
    </citation>
    <scope>NUCLEOTIDE SEQUENCE</scope>
    <source>
        <strain evidence="2">GMGI-L3</strain>
    </source>
</reference>
<dbReference type="EMBL" id="JAHLQT010041065">
    <property type="protein sequence ID" value="KAG7155648.1"/>
    <property type="molecule type" value="Genomic_DNA"/>
</dbReference>
<feature type="non-terminal residue" evidence="2">
    <location>
        <position position="478"/>
    </location>
</feature>
<dbReference type="Proteomes" id="UP000747542">
    <property type="component" value="Unassembled WGS sequence"/>
</dbReference>
<protein>
    <submittedName>
        <fullName evidence="2">O-linked-mannose beta-1-2-N-acetylglucosaminyltransferase 1-like 24</fullName>
    </submittedName>
</protein>
<dbReference type="GO" id="GO:0000139">
    <property type="term" value="C:Golgi membrane"/>
    <property type="evidence" value="ECO:0007669"/>
    <property type="project" value="TreeGrafter"/>
</dbReference>